<dbReference type="Pfam" id="PF09797">
    <property type="entry name" value="NatB_MDM20"/>
    <property type="match status" value="2"/>
</dbReference>
<reference evidence="3 4" key="1">
    <citation type="submission" date="2013-12" db="EMBL/GenBank/DDBJ databases">
        <title>Draft genome of the parsitic nematode Ancylostoma duodenale.</title>
        <authorList>
            <person name="Mitreva M."/>
        </authorList>
    </citation>
    <scope>NUCLEOTIDE SEQUENCE [LARGE SCALE GENOMIC DNA]</scope>
    <source>
        <strain evidence="3 4">Zhejiang</strain>
    </source>
</reference>
<dbReference type="AlphaFoldDB" id="A0A0C2D619"/>
<dbReference type="InterPro" id="IPR019183">
    <property type="entry name" value="NAA25_NatB_aux_su"/>
</dbReference>
<evidence type="ECO:0000313" key="3">
    <source>
        <dbReference type="EMBL" id="KIH65033.1"/>
    </source>
</evidence>
<evidence type="ECO:0000256" key="2">
    <source>
        <dbReference type="ARBA" id="ARBA00022803"/>
    </source>
</evidence>
<keyword evidence="2" id="KW-0802">TPR repeat</keyword>
<proteinExistence type="inferred from homology"/>
<name>A0A0C2D619_9BILA</name>
<sequence length="615" mass="69837">MEAINADGLSTSRLRGPHLARLELIGRFSKEDEPTRSLLDKMNLGTAIDLMINYVLRFYAKPCCYNDIVQYLWLLNDANKEELIDGLKEFIDSVIHQREQAGEDSDANCWAVIMNERLRRTIGNIDRMPREDRRRHVQLIIRGILQPNREQLAGTALAQLAAAILWNEWRVHGCMYRMVALTRALDIKSVQRDTLGYIMFPMPELCGRFNVGIVHYTEMVEVYEQAEREISEALIGAYRNGAFMQVPNLVELADKMRRSAMSVGANELHRYLSALFAIDNIDEAVNTLHGSDDTIEWDLLTDNRDLSVIPSFERNIKEELEDIRRDTQQEFVDMTRLRHYLSQAIGSAGGAKGAGPEELGADVTLLKVHLEQCRQNYSVNAQQSRVMQSPSPVCLAHWVHGGFLDPILRLLQSAADIVSVKNANGLAAMLPAVEQLEKDWIAMVPPLERKMYPFFIQEEIILSSRALQSLAACQLLIKVLERLGGYRHNTTEGGSKKNKSTNTSKNEFTTHCEALQAALRNGAARLSLRLNEIEEVLKENAFSLVPKIGTDWNEELSELFASQNMVVSDRGGLSHTEVRRATSLYIYRIWDAVVQTKYAFSGHEQEYFEFNRYAV</sequence>
<protein>
    <submittedName>
        <fullName evidence="3">Uncharacterized protein</fullName>
    </submittedName>
</protein>
<gene>
    <name evidence="3" type="ORF">ANCDUO_04649</name>
</gene>
<evidence type="ECO:0000313" key="4">
    <source>
        <dbReference type="Proteomes" id="UP000054047"/>
    </source>
</evidence>
<organism evidence="3 4">
    <name type="scientific">Ancylostoma duodenale</name>
    <dbReference type="NCBI Taxonomy" id="51022"/>
    <lineage>
        <taxon>Eukaryota</taxon>
        <taxon>Metazoa</taxon>
        <taxon>Ecdysozoa</taxon>
        <taxon>Nematoda</taxon>
        <taxon>Chromadorea</taxon>
        <taxon>Rhabditida</taxon>
        <taxon>Rhabditina</taxon>
        <taxon>Rhabditomorpha</taxon>
        <taxon>Strongyloidea</taxon>
        <taxon>Ancylostomatidae</taxon>
        <taxon>Ancylostomatinae</taxon>
        <taxon>Ancylostoma</taxon>
    </lineage>
</organism>
<dbReference type="OrthoDB" id="1874341at2759"/>
<evidence type="ECO:0000256" key="1">
    <source>
        <dbReference type="ARBA" id="ARBA00006298"/>
    </source>
</evidence>
<dbReference type="EMBL" id="KN727751">
    <property type="protein sequence ID" value="KIH65033.1"/>
    <property type="molecule type" value="Genomic_DNA"/>
</dbReference>
<dbReference type="GO" id="GO:0031416">
    <property type="term" value="C:NatB complex"/>
    <property type="evidence" value="ECO:0007669"/>
    <property type="project" value="TreeGrafter"/>
</dbReference>
<keyword evidence="4" id="KW-1185">Reference proteome</keyword>
<dbReference type="PANTHER" id="PTHR22767:SF3">
    <property type="entry name" value="N-ALPHA-ACETYLTRANSFERASE 25, NATB AUXILIARY SUBUNIT"/>
    <property type="match status" value="1"/>
</dbReference>
<accession>A0A0C2D619</accession>
<comment type="similarity">
    <text evidence="1">Belongs to the MDM20/NAA25 family.</text>
</comment>
<dbReference type="PANTHER" id="PTHR22767">
    <property type="entry name" value="N-TERMINAL ACETYLTRANSFERASE-RELATED"/>
    <property type="match status" value="1"/>
</dbReference>
<dbReference type="Proteomes" id="UP000054047">
    <property type="component" value="Unassembled WGS sequence"/>
</dbReference>